<evidence type="ECO:0000313" key="2">
    <source>
        <dbReference type="EMBL" id="KCW61944.1"/>
    </source>
</evidence>
<evidence type="ECO:0000256" key="1">
    <source>
        <dbReference type="ARBA" id="ARBA00009737"/>
    </source>
</evidence>
<dbReference type="STRING" id="71139.A0A059B7H2"/>
<dbReference type="OMA" id="TEYKYFV"/>
<proteinExistence type="inferred from homology"/>
<sequence>MEAENGETKAHRRQLKHLGFVRLTAVHALVFVSGLYDRAKRNCGPLRPAVATVEGAVTAVVGPVYEKLKDVPEDLLVFADRKVDEATHKFDKHAPPFAKHVAHDIHHLILKTAEKAQRLVNEAQTGGPHAALHYAATESKHVFLDQSVKVWIRLNKVQPLHMVVDMTVPTAAHWSKKYNNVVMDMKQKGYPVIGYLPPVPIDEIAKAFKCGEAEKNGEVEVLPKPASSSESD</sequence>
<dbReference type="FunCoup" id="A0A059B7H2">
    <property type="interactions" value="33"/>
</dbReference>
<dbReference type="AlphaFoldDB" id="A0A059B7H2"/>
<dbReference type="EMBL" id="KK198760">
    <property type="protein sequence ID" value="KCW61945.1"/>
    <property type="molecule type" value="Genomic_DNA"/>
</dbReference>
<comment type="similarity">
    <text evidence="1">Belongs to the REF/SRPP family.</text>
</comment>
<evidence type="ECO:0008006" key="3">
    <source>
        <dbReference type="Google" id="ProtNLM"/>
    </source>
</evidence>
<protein>
    <recommendedName>
        <fullName evidence="3">REF/SRPP-like protein</fullName>
    </recommendedName>
</protein>
<name>A0A059B7H2_EUCGR</name>
<dbReference type="Gramene" id="KCW61945">
    <property type="protein sequence ID" value="KCW61945"/>
    <property type="gene ID" value="EUGRSUZ_H04640"/>
</dbReference>
<dbReference type="PANTHER" id="PTHR33732:SF2">
    <property type="entry name" value="REF_SRPP-LIKE PROTEIN"/>
    <property type="match status" value="1"/>
</dbReference>
<dbReference type="Gramene" id="KCW61944">
    <property type="protein sequence ID" value="KCW61944"/>
    <property type="gene ID" value="EUGRSUZ_H04640"/>
</dbReference>
<reference evidence="2" key="1">
    <citation type="submission" date="2013-07" db="EMBL/GenBank/DDBJ databases">
        <title>The genome of Eucalyptus grandis.</title>
        <authorList>
            <person name="Schmutz J."/>
            <person name="Hayes R."/>
            <person name="Myburg A."/>
            <person name="Tuskan G."/>
            <person name="Grattapaglia D."/>
            <person name="Rokhsar D.S."/>
        </authorList>
    </citation>
    <scope>NUCLEOTIDE SEQUENCE</scope>
    <source>
        <tissue evidence="2">Leaf extractions</tissue>
    </source>
</reference>
<dbReference type="EMBL" id="KK198760">
    <property type="protein sequence ID" value="KCW61944.1"/>
    <property type="molecule type" value="Genomic_DNA"/>
</dbReference>
<dbReference type="Pfam" id="PF05755">
    <property type="entry name" value="REF"/>
    <property type="match status" value="1"/>
</dbReference>
<organism evidence="2">
    <name type="scientific">Eucalyptus grandis</name>
    <name type="common">Flooded gum</name>
    <dbReference type="NCBI Taxonomy" id="71139"/>
    <lineage>
        <taxon>Eukaryota</taxon>
        <taxon>Viridiplantae</taxon>
        <taxon>Streptophyta</taxon>
        <taxon>Embryophyta</taxon>
        <taxon>Tracheophyta</taxon>
        <taxon>Spermatophyta</taxon>
        <taxon>Magnoliopsida</taxon>
        <taxon>eudicotyledons</taxon>
        <taxon>Gunneridae</taxon>
        <taxon>Pentapetalae</taxon>
        <taxon>rosids</taxon>
        <taxon>malvids</taxon>
        <taxon>Myrtales</taxon>
        <taxon>Myrtaceae</taxon>
        <taxon>Myrtoideae</taxon>
        <taxon>Eucalypteae</taxon>
        <taxon>Eucalyptus</taxon>
    </lineage>
</organism>
<dbReference type="InterPro" id="IPR008802">
    <property type="entry name" value="REF"/>
</dbReference>
<dbReference type="PANTHER" id="PTHR33732">
    <property type="entry name" value="REF/SRPP-LIKE PROTEIN OS05G0151300/LOC_OS05G05940"/>
    <property type="match status" value="1"/>
</dbReference>
<gene>
    <name evidence="2" type="ORF">EUGRSUZ_H04640</name>
</gene>
<accession>A0A059B7H2</accession>